<accession>A0ACC8XGD3</accession>
<comment type="caution">
    <text evidence="1">The sequence shown here is derived from an EMBL/GenBank/DDBJ whole genome shotgun (WGS) entry which is preliminary data.</text>
</comment>
<reference evidence="1" key="1">
    <citation type="submission" date="2016-08" db="EMBL/GenBank/DDBJ databases">
        <authorList>
            <person name="Ngugi D.K."/>
            <person name="Miyake S."/>
            <person name="Stingl U."/>
        </authorList>
    </citation>
    <scope>NUCLEOTIDE SEQUENCE</scope>
    <source>
        <strain evidence="1">SCG-B11WGA-EpuloA1</strain>
    </source>
</reference>
<sequence length="107" mass="12868">MMEILDQIINIDKESSKYKQDSEKYLNDLSQKYQREIDDKCEEIMLHAHQEAQRQEKELQEKELMSEELIKKSGKEEILKIEKSYLKIKETLVDKLFDDLFLEGNKI</sequence>
<dbReference type="EMBL" id="LJDB01000012">
    <property type="protein sequence ID" value="ONI42485.1"/>
    <property type="molecule type" value="Genomic_DNA"/>
</dbReference>
<protein>
    <submittedName>
        <fullName evidence="1">Uncharacterized protein</fullName>
    </submittedName>
</protein>
<organism evidence="1 2">
    <name type="scientific">Candidatus Epulonipiscium fishelsonii</name>
    <dbReference type="NCBI Taxonomy" id="77094"/>
    <lineage>
        <taxon>Bacteria</taxon>
        <taxon>Bacillati</taxon>
        <taxon>Bacillota</taxon>
        <taxon>Clostridia</taxon>
        <taxon>Lachnospirales</taxon>
        <taxon>Lachnospiraceae</taxon>
        <taxon>Candidatus Epulonipiscium</taxon>
    </lineage>
</organism>
<keyword evidence="2" id="KW-1185">Reference proteome</keyword>
<gene>
    <name evidence="1" type="ORF">AN396_14220</name>
</gene>
<evidence type="ECO:0000313" key="2">
    <source>
        <dbReference type="Proteomes" id="UP000188605"/>
    </source>
</evidence>
<proteinExistence type="predicted"/>
<evidence type="ECO:0000313" key="1">
    <source>
        <dbReference type="EMBL" id="ONI42485.1"/>
    </source>
</evidence>
<dbReference type="Proteomes" id="UP000188605">
    <property type="component" value="Unassembled WGS sequence"/>
</dbReference>
<name>A0ACC8XGD3_9FIRM</name>